<dbReference type="Proteomes" id="UP001163046">
    <property type="component" value="Unassembled WGS sequence"/>
</dbReference>
<protein>
    <submittedName>
        <fullName evidence="1">Uncharacterized protein</fullName>
    </submittedName>
</protein>
<gene>
    <name evidence="1" type="ORF">OS493_008019</name>
</gene>
<accession>A0A9X0CGC3</accession>
<proteinExistence type="predicted"/>
<dbReference type="EMBL" id="MU827780">
    <property type="protein sequence ID" value="KAJ7337861.1"/>
    <property type="molecule type" value="Genomic_DNA"/>
</dbReference>
<evidence type="ECO:0000313" key="1">
    <source>
        <dbReference type="EMBL" id="KAJ7337861.1"/>
    </source>
</evidence>
<evidence type="ECO:0000313" key="2">
    <source>
        <dbReference type="Proteomes" id="UP001163046"/>
    </source>
</evidence>
<name>A0A9X0CGC3_9CNID</name>
<comment type="caution">
    <text evidence="1">The sequence shown here is derived from an EMBL/GenBank/DDBJ whole genome shotgun (WGS) entry which is preliminary data.</text>
</comment>
<organism evidence="1 2">
    <name type="scientific">Desmophyllum pertusum</name>
    <dbReference type="NCBI Taxonomy" id="174260"/>
    <lineage>
        <taxon>Eukaryota</taxon>
        <taxon>Metazoa</taxon>
        <taxon>Cnidaria</taxon>
        <taxon>Anthozoa</taxon>
        <taxon>Hexacorallia</taxon>
        <taxon>Scleractinia</taxon>
        <taxon>Caryophylliina</taxon>
        <taxon>Caryophylliidae</taxon>
        <taxon>Desmophyllum</taxon>
    </lineage>
</organism>
<reference evidence="1" key="1">
    <citation type="submission" date="2023-01" db="EMBL/GenBank/DDBJ databases">
        <title>Genome assembly of the deep-sea coral Lophelia pertusa.</title>
        <authorList>
            <person name="Herrera S."/>
            <person name="Cordes E."/>
        </authorList>
    </citation>
    <scope>NUCLEOTIDE SEQUENCE</scope>
    <source>
        <strain evidence="1">USNM1676648</strain>
        <tissue evidence="1">Polyp</tissue>
    </source>
</reference>
<dbReference type="AlphaFoldDB" id="A0A9X0CGC3"/>
<keyword evidence="2" id="KW-1185">Reference proteome</keyword>
<dbReference type="OrthoDB" id="5950190at2759"/>
<sequence length="172" mass="19506">MVIVGDNIDLEQPARIQSHKTANKSLHWFQIYAVKDRVTCDDSLSEGPQKSLADLQMKEFLPTADVHSCLINDLTLLIPRIVIQYLPAYQPFIKAVKFHIPHAHSTEMANKSEVCSLGQEFLNSNKAAERAEILKNIHHNFVPTAEVCNQKEVLQKVFLDQPRRMGQECTVS</sequence>